<dbReference type="InterPro" id="IPR026512">
    <property type="entry name" value="RGS7BP/RGS9BP"/>
</dbReference>
<dbReference type="AlphaFoldDB" id="A0AAW0UV34"/>
<evidence type="ECO:0000313" key="4">
    <source>
        <dbReference type="EMBL" id="KAK8402167.1"/>
    </source>
</evidence>
<evidence type="ECO:0000256" key="2">
    <source>
        <dbReference type="ARBA" id="ARBA00022700"/>
    </source>
</evidence>
<dbReference type="GO" id="GO:0009968">
    <property type="term" value="P:negative regulation of signal transduction"/>
    <property type="evidence" value="ECO:0007669"/>
    <property type="project" value="UniProtKB-KW"/>
</dbReference>
<dbReference type="PANTHER" id="PTHR21029">
    <property type="entry name" value="R-SEVEN BINDING PROTEIN (R7BP) HOMOLOG"/>
    <property type="match status" value="1"/>
</dbReference>
<name>A0AAW0UV34_SCYPA</name>
<sequence length="256" mass="28782">MSVADNRGNDHKRPHRHGSTGSRKSALARKLSRGSVQDSSHASIDAHGHSNNPVKLVVEINSQVALFRDLLICVGQSRDGPELRERIRKVRRQCVDTCKHASSLLLPSIKNDVAEGIPVDNQNFVHLFSCTQLMSRELRKCKRLVQTMPVDMTEYYENKPGPSGMGGLGIISQLLLCKTLQPDFQQEEICSIEKDSDEIMAILKEMQEYMPQEDAGTRNLALTGEDMFSIWSKKRTRRSLYSNMSSLCCTCKPAYL</sequence>
<evidence type="ECO:0000256" key="1">
    <source>
        <dbReference type="ARBA" id="ARBA00007457"/>
    </source>
</evidence>
<proteinExistence type="inferred from homology"/>
<keyword evidence="5" id="KW-1185">Reference proteome</keyword>
<feature type="region of interest" description="Disordered" evidence="3">
    <location>
        <begin position="1"/>
        <end position="48"/>
    </location>
</feature>
<comment type="caution">
    <text evidence="4">The sequence shown here is derived from an EMBL/GenBank/DDBJ whole genome shotgun (WGS) entry which is preliminary data.</text>
</comment>
<dbReference type="Proteomes" id="UP001487740">
    <property type="component" value="Unassembled WGS sequence"/>
</dbReference>
<protein>
    <submittedName>
        <fullName evidence="4">Uncharacterized protein</fullName>
    </submittedName>
</protein>
<organism evidence="4 5">
    <name type="scientific">Scylla paramamosain</name>
    <name type="common">Mud crab</name>
    <dbReference type="NCBI Taxonomy" id="85552"/>
    <lineage>
        <taxon>Eukaryota</taxon>
        <taxon>Metazoa</taxon>
        <taxon>Ecdysozoa</taxon>
        <taxon>Arthropoda</taxon>
        <taxon>Crustacea</taxon>
        <taxon>Multicrustacea</taxon>
        <taxon>Malacostraca</taxon>
        <taxon>Eumalacostraca</taxon>
        <taxon>Eucarida</taxon>
        <taxon>Decapoda</taxon>
        <taxon>Pleocyemata</taxon>
        <taxon>Brachyura</taxon>
        <taxon>Eubrachyura</taxon>
        <taxon>Portunoidea</taxon>
        <taxon>Portunidae</taxon>
        <taxon>Portuninae</taxon>
        <taxon>Scylla</taxon>
    </lineage>
</organism>
<evidence type="ECO:0000256" key="3">
    <source>
        <dbReference type="SAM" id="MobiDB-lite"/>
    </source>
</evidence>
<dbReference type="Gene3D" id="1.20.58.70">
    <property type="match status" value="1"/>
</dbReference>
<keyword evidence="2" id="KW-0734">Signal transduction inhibitor</keyword>
<evidence type="ECO:0000313" key="5">
    <source>
        <dbReference type="Proteomes" id="UP001487740"/>
    </source>
</evidence>
<comment type="similarity">
    <text evidence="1">Belongs to the RGS7BP/RGS9BP family.</text>
</comment>
<reference evidence="4 5" key="1">
    <citation type="submission" date="2023-03" db="EMBL/GenBank/DDBJ databases">
        <title>High-quality genome of Scylla paramamosain provides insights in environmental adaptation.</title>
        <authorList>
            <person name="Zhang L."/>
        </authorList>
    </citation>
    <scope>NUCLEOTIDE SEQUENCE [LARGE SCALE GENOMIC DNA]</scope>
    <source>
        <strain evidence="4">LZ_2023a</strain>
        <tissue evidence="4">Muscle</tissue>
    </source>
</reference>
<gene>
    <name evidence="4" type="ORF">O3P69_001337</name>
</gene>
<dbReference type="EMBL" id="JARAKH010000008">
    <property type="protein sequence ID" value="KAK8402167.1"/>
    <property type="molecule type" value="Genomic_DNA"/>
</dbReference>
<accession>A0AAW0UV34</accession>